<keyword evidence="2" id="KW-1185">Reference proteome</keyword>
<proteinExistence type="predicted"/>
<organism evidence="1 2">
    <name type="scientific">Cichorium intybus</name>
    <name type="common">Chicory</name>
    <dbReference type="NCBI Taxonomy" id="13427"/>
    <lineage>
        <taxon>Eukaryota</taxon>
        <taxon>Viridiplantae</taxon>
        <taxon>Streptophyta</taxon>
        <taxon>Embryophyta</taxon>
        <taxon>Tracheophyta</taxon>
        <taxon>Spermatophyta</taxon>
        <taxon>Magnoliopsida</taxon>
        <taxon>eudicotyledons</taxon>
        <taxon>Gunneridae</taxon>
        <taxon>Pentapetalae</taxon>
        <taxon>asterids</taxon>
        <taxon>campanulids</taxon>
        <taxon>Asterales</taxon>
        <taxon>Asteraceae</taxon>
        <taxon>Cichorioideae</taxon>
        <taxon>Cichorieae</taxon>
        <taxon>Cichoriinae</taxon>
        <taxon>Cichorium</taxon>
    </lineage>
</organism>
<sequence length="142" mass="15252">MGHQQEDNESETVRHGEDVVKGELIMSLQLLRFDVYLEEVAWGRTNPKPPPVSSEKKAQSEMEIHARPGRILGMGGAGICLQEAKSREGGGGGRSSSGFNPTGWIGRLKKAGSVLVVGDEGLAGVRRDVADVGNLVRQFATR</sequence>
<protein>
    <submittedName>
        <fullName evidence="1">Uncharacterized protein</fullName>
    </submittedName>
</protein>
<reference evidence="2" key="1">
    <citation type="journal article" date="2022" name="Mol. Ecol. Resour.">
        <title>The genomes of chicory, endive, great burdock and yacon provide insights into Asteraceae palaeo-polyploidization history and plant inulin production.</title>
        <authorList>
            <person name="Fan W."/>
            <person name="Wang S."/>
            <person name="Wang H."/>
            <person name="Wang A."/>
            <person name="Jiang F."/>
            <person name="Liu H."/>
            <person name="Zhao H."/>
            <person name="Xu D."/>
            <person name="Zhang Y."/>
        </authorList>
    </citation>
    <scope>NUCLEOTIDE SEQUENCE [LARGE SCALE GENOMIC DNA]</scope>
    <source>
        <strain evidence="2">cv. Punajuju</strain>
    </source>
</reference>
<gene>
    <name evidence="1" type="ORF">L2E82_49835</name>
</gene>
<dbReference type="Proteomes" id="UP001055811">
    <property type="component" value="Linkage Group LG09"/>
</dbReference>
<reference evidence="1 2" key="2">
    <citation type="journal article" date="2022" name="Mol. Ecol. Resour.">
        <title>The genomes of chicory, endive, great burdock and yacon provide insights into Asteraceae paleo-polyploidization history and plant inulin production.</title>
        <authorList>
            <person name="Fan W."/>
            <person name="Wang S."/>
            <person name="Wang H."/>
            <person name="Wang A."/>
            <person name="Jiang F."/>
            <person name="Liu H."/>
            <person name="Zhao H."/>
            <person name="Xu D."/>
            <person name="Zhang Y."/>
        </authorList>
    </citation>
    <scope>NUCLEOTIDE SEQUENCE [LARGE SCALE GENOMIC DNA]</scope>
    <source>
        <strain evidence="2">cv. Punajuju</strain>
        <tissue evidence="1">Leaves</tissue>
    </source>
</reference>
<dbReference type="EMBL" id="CM042017">
    <property type="protein sequence ID" value="KAI3691474.1"/>
    <property type="molecule type" value="Genomic_DNA"/>
</dbReference>
<evidence type="ECO:0000313" key="2">
    <source>
        <dbReference type="Proteomes" id="UP001055811"/>
    </source>
</evidence>
<accession>A0ACB8Z1E7</accession>
<name>A0ACB8Z1E7_CICIN</name>
<comment type="caution">
    <text evidence="1">The sequence shown here is derived from an EMBL/GenBank/DDBJ whole genome shotgun (WGS) entry which is preliminary data.</text>
</comment>
<evidence type="ECO:0000313" key="1">
    <source>
        <dbReference type="EMBL" id="KAI3691474.1"/>
    </source>
</evidence>